<dbReference type="EMBL" id="CM001440">
    <property type="protein sequence ID" value="EHR63302.1"/>
    <property type="molecule type" value="Genomic_DNA"/>
</dbReference>
<proteinExistence type="predicted"/>
<evidence type="ECO:0000313" key="1">
    <source>
        <dbReference type="EMBL" id="EHR63302.1"/>
    </source>
</evidence>
<organism evidence="1 2">
    <name type="scientific">Saccharomonospora cyanea NA-134</name>
    <dbReference type="NCBI Taxonomy" id="882082"/>
    <lineage>
        <taxon>Bacteria</taxon>
        <taxon>Bacillati</taxon>
        <taxon>Actinomycetota</taxon>
        <taxon>Actinomycetes</taxon>
        <taxon>Pseudonocardiales</taxon>
        <taxon>Pseudonocardiaceae</taxon>
        <taxon>Saccharomonospora</taxon>
    </lineage>
</organism>
<name>H5XQ36_9PSEU</name>
<dbReference type="InterPro" id="IPR015813">
    <property type="entry name" value="Pyrv/PenolPyrv_kinase-like_dom"/>
</dbReference>
<keyword evidence="2" id="KW-1185">Reference proteome</keyword>
<gene>
    <name evidence="1" type="ORF">SaccyDRAFT_4492</name>
</gene>
<dbReference type="GO" id="GO:0003824">
    <property type="term" value="F:catalytic activity"/>
    <property type="evidence" value="ECO:0007669"/>
    <property type="project" value="InterPro"/>
</dbReference>
<dbReference type="HOGENOM" id="CLU_2496008_0_0_11"/>
<sequence>MHIVNEPGAVAWLLSDRRYAVAVACGTVDGIGVPLNVLWYLGGHPVAELAALGVKRISTGSQLCRAARRAAVDLALELADASRGTR</sequence>
<dbReference type="Proteomes" id="UP000002791">
    <property type="component" value="Chromosome"/>
</dbReference>
<dbReference type="AlphaFoldDB" id="H5XQ36"/>
<dbReference type="SUPFAM" id="SSF51621">
    <property type="entry name" value="Phosphoenolpyruvate/pyruvate domain"/>
    <property type="match status" value="1"/>
</dbReference>
<dbReference type="Gene3D" id="3.20.20.60">
    <property type="entry name" value="Phosphoenolpyruvate-binding domains"/>
    <property type="match status" value="1"/>
</dbReference>
<protein>
    <submittedName>
        <fullName evidence="1">Uncharacterized protein</fullName>
    </submittedName>
</protein>
<dbReference type="RefSeq" id="WP_005459517.1">
    <property type="nucleotide sequence ID" value="NZ_CM001440.1"/>
</dbReference>
<reference evidence="1 2" key="1">
    <citation type="submission" date="2011-11" db="EMBL/GenBank/DDBJ databases">
        <title>The Noncontiguous Finished sequence of Saccharomonospora cyanea NA-134.</title>
        <authorList>
            <consortium name="US DOE Joint Genome Institute"/>
            <person name="Lucas S."/>
            <person name="Han J."/>
            <person name="Lapidus A."/>
            <person name="Cheng J.-F."/>
            <person name="Goodwin L."/>
            <person name="Pitluck S."/>
            <person name="Peters L."/>
            <person name="Ovchinnikova G."/>
            <person name="Lu M."/>
            <person name="Detter J.C."/>
            <person name="Han C."/>
            <person name="Tapia R."/>
            <person name="Land M."/>
            <person name="Hauser L."/>
            <person name="Kyrpides N."/>
            <person name="Ivanova N."/>
            <person name="Pagani I."/>
            <person name="Brambilla E.-M."/>
            <person name="Klenk H.-P."/>
            <person name="Woyke T."/>
        </authorList>
    </citation>
    <scope>NUCLEOTIDE SEQUENCE [LARGE SCALE GENOMIC DNA]</scope>
    <source>
        <strain evidence="1 2">NA-134</strain>
    </source>
</reference>
<evidence type="ECO:0000313" key="2">
    <source>
        <dbReference type="Proteomes" id="UP000002791"/>
    </source>
</evidence>
<dbReference type="Pfam" id="PF13714">
    <property type="entry name" value="PEP_mutase"/>
    <property type="match status" value="1"/>
</dbReference>
<accession>H5XQ36</accession>
<dbReference type="STRING" id="882082.SaccyDRAFT_4492"/>
<dbReference type="InterPro" id="IPR040442">
    <property type="entry name" value="Pyrv_kinase-like_dom_sf"/>
</dbReference>